<dbReference type="Proteomes" id="UP000198217">
    <property type="component" value="Chromosome I"/>
</dbReference>
<proteinExistence type="predicted"/>
<organism evidence="1 2">
    <name type="scientific">Micromonospora echinaurantiaca</name>
    <dbReference type="NCBI Taxonomy" id="47857"/>
    <lineage>
        <taxon>Bacteria</taxon>
        <taxon>Bacillati</taxon>
        <taxon>Actinomycetota</taxon>
        <taxon>Actinomycetes</taxon>
        <taxon>Micromonosporales</taxon>
        <taxon>Micromonosporaceae</taxon>
        <taxon>Micromonospora</taxon>
    </lineage>
</organism>
<name>A0A1C5JZG1_9ACTN</name>
<dbReference type="AlphaFoldDB" id="A0A1C5JZG1"/>
<evidence type="ECO:0000313" key="2">
    <source>
        <dbReference type="Proteomes" id="UP000198217"/>
    </source>
</evidence>
<accession>A0A1C5JZG1</accession>
<dbReference type="EMBL" id="LT607750">
    <property type="protein sequence ID" value="SCG75711.1"/>
    <property type="molecule type" value="Genomic_DNA"/>
</dbReference>
<keyword evidence="2" id="KW-1185">Reference proteome</keyword>
<evidence type="ECO:0000313" key="1">
    <source>
        <dbReference type="EMBL" id="SCG75711.1"/>
    </source>
</evidence>
<sequence length="205" mass="23510">MAPSTAYLWVRHLPLDRDSDEARARRRAHSKVMTDAQWGEYRTVRDAARAETVAKVAAWVKRLRYRELILVGAAIYWCEGAKAKPWRPNDCRLKFVNSDPMLVLLFVRFVEALGVARDALRFRVHIHETADEAAAVRWWADLVGVPPEEFQRSSLKRHRPGTTRQNVGAEYRGCLTVYVPQSSRLYWKIEGIMKGMSDVATGEGR</sequence>
<reference evidence="1 2" key="1">
    <citation type="submission" date="2016-06" db="EMBL/GenBank/DDBJ databases">
        <authorList>
            <person name="Kjaerup R.B."/>
            <person name="Dalgaard T.S."/>
            <person name="Juul-Madsen H.R."/>
        </authorList>
    </citation>
    <scope>NUCLEOTIDE SEQUENCE [LARGE SCALE GENOMIC DNA]</scope>
    <source>
        <strain evidence="1 2">DSM 43904</strain>
    </source>
</reference>
<protein>
    <submittedName>
        <fullName evidence="1">Uncharacterized protein</fullName>
    </submittedName>
</protein>
<gene>
    <name evidence="1" type="ORF">GA0070609_5156</name>
</gene>